<protein>
    <submittedName>
        <fullName evidence="2">Thioredoxin</fullName>
    </submittedName>
</protein>
<dbReference type="Proteomes" id="UP000237881">
    <property type="component" value="Unassembled WGS sequence"/>
</dbReference>
<dbReference type="Pfam" id="PF00085">
    <property type="entry name" value="Thioredoxin"/>
    <property type="match status" value="1"/>
</dbReference>
<proteinExistence type="predicted"/>
<evidence type="ECO:0000259" key="1">
    <source>
        <dbReference type="Pfam" id="PF00085"/>
    </source>
</evidence>
<dbReference type="CDD" id="cd02947">
    <property type="entry name" value="TRX_family"/>
    <property type="match status" value="1"/>
</dbReference>
<dbReference type="GeneID" id="49819640"/>
<comment type="caution">
    <text evidence="2">The sequence shown here is derived from an EMBL/GenBank/DDBJ whole genome shotgun (WGS) entry which is preliminary data.</text>
</comment>
<reference evidence="2 3" key="1">
    <citation type="submission" date="2018-02" db="EMBL/GenBank/DDBJ databases">
        <title>Bacteriophage NCPPB3778 and a type I-E CRISPR drive the evolution of the US Biological Select Agent, Rathayibacter toxicus.</title>
        <authorList>
            <person name="Davis E.W.II."/>
            <person name="Tabima J.F."/>
            <person name="Weisberg A.J."/>
            <person name="Lopes L.D."/>
            <person name="Wiseman M.S."/>
            <person name="Wiseman M.S."/>
            <person name="Pupko T."/>
            <person name="Belcher M.S."/>
            <person name="Sechler A.J."/>
            <person name="Tancos M.A."/>
            <person name="Schroeder B.K."/>
            <person name="Murray T.D."/>
            <person name="Luster D.G."/>
            <person name="Schneider W.L."/>
            <person name="Rogers E."/>
            <person name="Andreote F.D."/>
            <person name="Grunwald N.J."/>
            <person name="Putnam M.L."/>
            <person name="Chang J.H."/>
        </authorList>
    </citation>
    <scope>NUCLEOTIDE SEQUENCE [LARGE SCALE GENOMIC DNA]</scope>
    <source>
        <strain evidence="2 3">AY1I9</strain>
    </source>
</reference>
<name>A0ABD6W9X0_RATRA</name>
<feature type="domain" description="Thioredoxin" evidence="1">
    <location>
        <begin position="55"/>
        <end position="138"/>
    </location>
</feature>
<dbReference type="AlphaFoldDB" id="A0ABD6W9X0"/>
<dbReference type="Gene3D" id="3.40.30.10">
    <property type="entry name" value="Glutaredoxin"/>
    <property type="match status" value="1"/>
</dbReference>
<sequence>MDSVAITAALAGLIVIGTALGLLHRRLTGHVARSTDRDPDALDPDALLPGAVLGEHATVVQFSTEICTRCPAVRRMLNELVQQRPGLAYLDVDLTHRADLAARLRIRQTPTLLLLDSAGVPRCRIGGAPTRAALTTELDRLLETR</sequence>
<dbReference type="KEGG" id="rry:C1O28_04145"/>
<accession>A0ABD6W9X0</accession>
<dbReference type="InterPro" id="IPR036249">
    <property type="entry name" value="Thioredoxin-like_sf"/>
</dbReference>
<gene>
    <name evidence="2" type="ORF">C5C04_05480</name>
</gene>
<evidence type="ECO:0000313" key="3">
    <source>
        <dbReference type="Proteomes" id="UP000237881"/>
    </source>
</evidence>
<evidence type="ECO:0000313" key="2">
    <source>
        <dbReference type="EMBL" id="PPF14864.1"/>
    </source>
</evidence>
<dbReference type="InterPro" id="IPR013766">
    <property type="entry name" value="Thioredoxin_domain"/>
</dbReference>
<dbReference type="RefSeq" id="WP_097166459.1">
    <property type="nucleotide sequence ID" value="NZ_CP028129.1"/>
</dbReference>
<dbReference type="EMBL" id="PSUL01000008">
    <property type="protein sequence ID" value="PPF14864.1"/>
    <property type="molecule type" value="Genomic_DNA"/>
</dbReference>
<organism evidence="2 3">
    <name type="scientific">Rathayibacter rathayi</name>
    <name type="common">Corynebacterium rathayi</name>
    <dbReference type="NCBI Taxonomy" id="33887"/>
    <lineage>
        <taxon>Bacteria</taxon>
        <taxon>Bacillati</taxon>
        <taxon>Actinomycetota</taxon>
        <taxon>Actinomycetes</taxon>
        <taxon>Micrococcales</taxon>
        <taxon>Microbacteriaceae</taxon>
        <taxon>Rathayibacter</taxon>
    </lineage>
</organism>
<dbReference type="SUPFAM" id="SSF52833">
    <property type="entry name" value="Thioredoxin-like"/>
    <property type="match status" value="1"/>
</dbReference>